<keyword evidence="1" id="KW-1133">Transmembrane helix</keyword>
<dbReference type="EMBL" id="SACQ01000003">
    <property type="protein sequence ID" value="RVU30960.1"/>
    <property type="molecule type" value="Genomic_DNA"/>
</dbReference>
<keyword evidence="1" id="KW-0472">Membrane</keyword>
<feature type="transmembrane region" description="Helical" evidence="1">
    <location>
        <begin position="20"/>
        <end position="41"/>
    </location>
</feature>
<evidence type="ECO:0000313" key="3">
    <source>
        <dbReference type="Proteomes" id="UP000282818"/>
    </source>
</evidence>
<dbReference type="AlphaFoldDB" id="A0A437Q8Z4"/>
<dbReference type="InterPro" id="IPR002816">
    <property type="entry name" value="TraB/PrgY/GumN_fam"/>
</dbReference>
<proteinExistence type="predicted"/>
<name>A0A437Q8Z4_9GAMM</name>
<sequence length="308" mass="33636">MQSDSATLCALFKSLGDDQMTIRLGAAVMVALCWGATAFAASPVWKIEKAGNTLYLGGTVHVLSIDDYPLPQGFESAFNASQRLVFETDVQAMQNPTFYIDFFGQLTYPEGQTLANDLQPETMAKLSALLAARQWPAESVVHFRPGAAVAALTMMELDRLGLAEAGVDSYFSDKALIAQKPQEGLETVAEQITLLATMGQADPDKLVLHSLAEVQTLASMMADLKAAWRVGDREALVQLGIVPFQETFSELYQRLIVARNQAWLPKIERYLSTAETEFVLVGALHLIGDDGLLNTLQARGYTISQLEE</sequence>
<keyword evidence="1" id="KW-0812">Transmembrane</keyword>
<organism evidence="2 3">
    <name type="scientific">Neptunomonas marina</name>
    <dbReference type="NCBI Taxonomy" id="1815562"/>
    <lineage>
        <taxon>Bacteria</taxon>
        <taxon>Pseudomonadati</taxon>
        <taxon>Pseudomonadota</taxon>
        <taxon>Gammaproteobacteria</taxon>
        <taxon>Oceanospirillales</taxon>
        <taxon>Oceanospirillaceae</taxon>
        <taxon>Neptunomonas</taxon>
    </lineage>
</organism>
<accession>A0A437Q8Z4</accession>
<dbReference type="Pfam" id="PF01963">
    <property type="entry name" value="TraB_PrgY_gumN"/>
    <property type="match status" value="1"/>
</dbReference>
<reference evidence="2 3" key="1">
    <citation type="submission" date="2019-01" db="EMBL/GenBank/DDBJ databases">
        <authorList>
            <person name="Chen W.-M."/>
        </authorList>
    </citation>
    <scope>NUCLEOTIDE SEQUENCE [LARGE SCALE GENOMIC DNA]</scope>
    <source>
        <strain evidence="2 3">HPM-16</strain>
    </source>
</reference>
<evidence type="ECO:0000256" key="1">
    <source>
        <dbReference type="SAM" id="Phobius"/>
    </source>
</evidence>
<dbReference type="InterPro" id="IPR047111">
    <property type="entry name" value="YbaP-like"/>
</dbReference>
<dbReference type="PANTHER" id="PTHR40590">
    <property type="entry name" value="CYTOPLASMIC PROTEIN-RELATED"/>
    <property type="match status" value="1"/>
</dbReference>
<dbReference type="Proteomes" id="UP000282818">
    <property type="component" value="Unassembled WGS sequence"/>
</dbReference>
<gene>
    <name evidence="2" type="ORF">EOE65_08070</name>
</gene>
<comment type="caution">
    <text evidence="2">The sequence shown here is derived from an EMBL/GenBank/DDBJ whole genome shotgun (WGS) entry which is preliminary data.</text>
</comment>
<dbReference type="CDD" id="cd14789">
    <property type="entry name" value="Tiki"/>
    <property type="match status" value="1"/>
</dbReference>
<protein>
    <submittedName>
        <fullName evidence="2">TraB/GumN family protein</fullName>
    </submittedName>
</protein>
<keyword evidence="3" id="KW-1185">Reference proteome</keyword>
<dbReference type="PANTHER" id="PTHR40590:SF1">
    <property type="entry name" value="CYTOPLASMIC PROTEIN"/>
    <property type="match status" value="1"/>
</dbReference>
<evidence type="ECO:0000313" key="2">
    <source>
        <dbReference type="EMBL" id="RVU30960.1"/>
    </source>
</evidence>